<evidence type="ECO:0000313" key="3">
    <source>
        <dbReference type="Proteomes" id="UP001153954"/>
    </source>
</evidence>
<dbReference type="Proteomes" id="UP001153954">
    <property type="component" value="Unassembled WGS sequence"/>
</dbReference>
<dbReference type="PROSITE" id="PS50878">
    <property type="entry name" value="RT_POL"/>
    <property type="match status" value="1"/>
</dbReference>
<name>A0AAU9UNG2_EUPED</name>
<comment type="caution">
    <text evidence="2">The sequence shown here is derived from an EMBL/GenBank/DDBJ whole genome shotgun (WGS) entry which is preliminary data.</text>
</comment>
<dbReference type="PANTHER" id="PTHR21301">
    <property type="entry name" value="REVERSE TRANSCRIPTASE"/>
    <property type="match status" value="1"/>
</dbReference>
<dbReference type="SUPFAM" id="SSF82771">
    <property type="entry name" value="GIY-YIG endonuclease"/>
    <property type="match status" value="1"/>
</dbReference>
<dbReference type="GO" id="GO:0071897">
    <property type="term" value="P:DNA biosynthetic process"/>
    <property type="evidence" value="ECO:0007669"/>
    <property type="project" value="UniProtKB-ARBA"/>
</dbReference>
<protein>
    <recommendedName>
        <fullName evidence="1">Reverse transcriptase domain-containing protein</fullName>
    </recommendedName>
</protein>
<feature type="domain" description="Reverse transcriptase" evidence="1">
    <location>
        <begin position="316"/>
        <end position="557"/>
    </location>
</feature>
<evidence type="ECO:0000259" key="1">
    <source>
        <dbReference type="PROSITE" id="PS50878"/>
    </source>
</evidence>
<dbReference type="EMBL" id="CAKOGL010000023">
    <property type="protein sequence ID" value="CAH2100945.1"/>
    <property type="molecule type" value="Genomic_DNA"/>
</dbReference>
<proteinExistence type="predicted"/>
<dbReference type="CDD" id="cd10442">
    <property type="entry name" value="GIY-YIG_PLEs"/>
    <property type="match status" value="1"/>
</dbReference>
<dbReference type="PANTHER" id="PTHR21301:SF11">
    <property type="entry name" value="GIY-YIG DOMAIN-CONTAINING PROTEIN"/>
    <property type="match status" value="1"/>
</dbReference>
<evidence type="ECO:0000313" key="2">
    <source>
        <dbReference type="EMBL" id="CAH2100945.1"/>
    </source>
</evidence>
<dbReference type="SUPFAM" id="SSF56672">
    <property type="entry name" value="DNA/RNA polymerases"/>
    <property type="match status" value="1"/>
</dbReference>
<dbReference type="InterPro" id="IPR058912">
    <property type="entry name" value="HTH_animal"/>
</dbReference>
<dbReference type="AlphaFoldDB" id="A0AAU9UNG2"/>
<dbReference type="InterPro" id="IPR043502">
    <property type="entry name" value="DNA/RNA_pol_sf"/>
</dbReference>
<dbReference type="InterPro" id="IPR035901">
    <property type="entry name" value="GIY-YIG_endonuc_sf"/>
</dbReference>
<dbReference type="Pfam" id="PF26215">
    <property type="entry name" value="HTH_animal"/>
    <property type="match status" value="1"/>
</dbReference>
<organism evidence="2 3">
    <name type="scientific">Euphydryas editha</name>
    <name type="common">Edith's checkerspot</name>
    <dbReference type="NCBI Taxonomy" id="104508"/>
    <lineage>
        <taxon>Eukaryota</taxon>
        <taxon>Metazoa</taxon>
        <taxon>Ecdysozoa</taxon>
        <taxon>Arthropoda</taxon>
        <taxon>Hexapoda</taxon>
        <taxon>Insecta</taxon>
        <taxon>Pterygota</taxon>
        <taxon>Neoptera</taxon>
        <taxon>Endopterygota</taxon>
        <taxon>Lepidoptera</taxon>
        <taxon>Glossata</taxon>
        <taxon>Ditrysia</taxon>
        <taxon>Papilionoidea</taxon>
        <taxon>Nymphalidae</taxon>
        <taxon>Nymphalinae</taxon>
        <taxon>Euphydryas</taxon>
    </lineage>
</organism>
<accession>A0AAU9UNG2</accession>
<gene>
    <name evidence="2" type="ORF">EEDITHA_LOCUS15751</name>
</gene>
<sequence>MSSNHEISLKSLVHNRYGPEYVNKLRHLERTRKKCVVTRAAIVFLSKCRDLNVIPTCVRITPRKDLFNSERILRNASVKLLRQLIRTNRYVLDKVQCQLLRLHLECSAVFDRYIFDLIDRVTYLQAERTAELCEIKHEHKLKRLLQKQKPANIISEVENTKQNVVNLSNHELSSAALSVLDKGLNYAISPSRIPFEKVIGSIEEVISRNKLPQRDAETLRQDVAVLLRKSKPPCQNITPQERLALKELRQNGDVLVVKADKGNATVIMNITDYEEKMDSLLSDVNTYERVSYNPTARVMRKTTKLIQENRSVIGEEVSKNLLRTRNIQPPKLYGLPKIHKRDVPLRPIVSQTDSPTYELAKHVASVLQPLVGHTSSYVKDSRHFVRILQDTKLEEQECMLSFDVESLFTNVPIDDCLEVIKKKLQENDIPAEYITLLRHCLVSNFFLYKGQYYLQVDGVAMGSPVAPVVANLWMEHFETLAISMTPVGINVKVWKRYVDDVFAIVRGGEEQVLQFLNHLNSMHRKMSFTYEMEKDRSLPFLDVLISVRSDGSFGHSVYRKQTHTDRYLHGSSHHHPRHLASVATTLINRAHDLCDDLHIQGELEHVREVLKWNGHKPVKNKTCKQRTRPSEAQRQMAYLPFVKGVTDRIGTLLKKQYNIKTVFTPLQKIAQMMRSPKDRLPFQCPGVYKIDCSCGSSYIGQTKRPISTRVSEHIKAVKNNDPQKSAIAEHILQPGTNHWIELHNPRVLSTDRHYIPRLVREAIEIRKHRNFNRDDGFKLASMWNPVVELCKPEQSRMKAKEKSDVVSVFCRNFRDVPVKRTRKRVVRYYP</sequence>
<dbReference type="CDD" id="cd00304">
    <property type="entry name" value="RT_like"/>
    <property type="match status" value="1"/>
</dbReference>
<dbReference type="InterPro" id="IPR000477">
    <property type="entry name" value="RT_dom"/>
</dbReference>
<reference evidence="2" key="1">
    <citation type="submission" date="2022-03" db="EMBL/GenBank/DDBJ databases">
        <authorList>
            <person name="Tunstrom K."/>
        </authorList>
    </citation>
    <scope>NUCLEOTIDE SEQUENCE</scope>
</reference>
<dbReference type="Pfam" id="PF00078">
    <property type="entry name" value="RVT_1"/>
    <property type="match status" value="1"/>
</dbReference>
<keyword evidence="3" id="KW-1185">Reference proteome</keyword>